<feature type="transmembrane region" description="Helical" evidence="1">
    <location>
        <begin position="187"/>
        <end position="205"/>
    </location>
</feature>
<sequence length="215" mass="25075">MLISNDTRFLAVLALISMTCYVSPKLKLRINLVILVLLHVLVMYLIDPDHGVSLYHYNITWLYDFTLQEALYLGNILCKDIVILNFLQYFILTSQPSELEISLTHLKVPYRIAYKIGQFFSLGSRFNTFYTQRKQAAIAQNHPFSRYRAFILFIQTTQHNVLTYRHFGKKRHRTFYNASTLTTFDKVVLLLALFSVIISISLVIINGGRLWNPFL</sequence>
<gene>
    <name evidence="2" type="ORF">RU87_GL001479</name>
</gene>
<dbReference type="Proteomes" id="UP000242246">
    <property type="component" value="Unassembled WGS sequence"/>
</dbReference>
<evidence type="ECO:0000313" key="3">
    <source>
        <dbReference type="Proteomes" id="UP000242246"/>
    </source>
</evidence>
<dbReference type="AlphaFoldDB" id="A0A2A5RZF1"/>
<evidence type="ECO:0000256" key="1">
    <source>
        <dbReference type="SAM" id="Phobius"/>
    </source>
</evidence>
<protein>
    <submittedName>
        <fullName evidence="2">Transmembrane component MtsC of energizing module of methionine-regulated ECF transporter</fullName>
    </submittedName>
</protein>
<keyword evidence="1 2" id="KW-0812">Transmembrane</keyword>
<keyword evidence="1" id="KW-0472">Membrane</keyword>
<feature type="transmembrane region" description="Helical" evidence="1">
    <location>
        <begin position="70"/>
        <end position="92"/>
    </location>
</feature>
<accession>A0A2A5RZF1</accession>
<dbReference type="STRING" id="1348632.GCA_001591745_00862"/>
<proteinExistence type="predicted"/>
<dbReference type="EMBL" id="JXJX01000007">
    <property type="protein sequence ID" value="PCS06626.1"/>
    <property type="molecule type" value="Genomic_DNA"/>
</dbReference>
<feature type="transmembrane region" description="Helical" evidence="1">
    <location>
        <begin position="30"/>
        <end position="46"/>
    </location>
</feature>
<name>A0A2A5RZF1_9LACT</name>
<reference evidence="2 3" key="1">
    <citation type="submission" date="2014-12" db="EMBL/GenBank/DDBJ databases">
        <title>Draft genome sequences of 10 type strains of Lactococcus.</title>
        <authorList>
            <person name="Sun Z."/>
            <person name="Zhong Z."/>
            <person name="Liu W."/>
            <person name="Zhang W."/>
            <person name="Zhang H."/>
        </authorList>
    </citation>
    <scope>NUCLEOTIDE SEQUENCE [LARGE SCALE GENOMIC DNA]</scope>
    <source>
        <strain evidence="2 3">DSM 20686</strain>
    </source>
</reference>
<dbReference type="OrthoDB" id="8635523at2"/>
<evidence type="ECO:0000313" key="2">
    <source>
        <dbReference type="EMBL" id="PCS06626.1"/>
    </source>
</evidence>
<keyword evidence="1" id="KW-1133">Transmembrane helix</keyword>
<keyword evidence="3" id="KW-1185">Reference proteome</keyword>
<comment type="caution">
    <text evidence="2">The sequence shown here is derived from an EMBL/GenBank/DDBJ whole genome shotgun (WGS) entry which is preliminary data.</text>
</comment>
<organism evidence="2 3">
    <name type="scientific">Pseudolactococcus plantarum</name>
    <dbReference type="NCBI Taxonomy" id="1365"/>
    <lineage>
        <taxon>Bacteria</taxon>
        <taxon>Bacillati</taxon>
        <taxon>Bacillota</taxon>
        <taxon>Bacilli</taxon>
        <taxon>Lactobacillales</taxon>
        <taxon>Streptococcaceae</taxon>
        <taxon>Pseudolactococcus</taxon>
    </lineage>
</organism>